<comment type="caution">
    <text evidence="2">The sequence shown here is derived from an EMBL/GenBank/DDBJ whole genome shotgun (WGS) entry which is preliminary data.</text>
</comment>
<feature type="compositionally biased region" description="Basic residues" evidence="1">
    <location>
        <begin position="236"/>
        <end position="246"/>
    </location>
</feature>
<organism evidence="2 3">
    <name type="scientific">Orchesella cincta</name>
    <name type="common">Springtail</name>
    <name type="synonym">Podura cincta</name>
    <dbReference type="NCBI Taxonomy" id="48709"/>
    <lineage>
        <taxon>Eukaryota</taxon>
        <taxon>Metazoa</taxon>
        <taxon>Ecdysozoa</taxon>
        <taxon>Arthropoda</taxon>
        <taxon>Hexapoda</taxon>
        <taxon>Collembola</taxon>
        <taxon>Entomobryomorpha</taxon>
        <taxon>Entomobryoidea</taxon>
        <taxon>Orchesellidae</taxon>
        <taxon>Orchesellinae</taxon>
        <taxon>Orchesella</taxon>
    </lineage>
</organism>
<evidence type="ECO:0000313" key="3">
    <source>
        <dbReference type="Proteomes" id="UP000094527"/>
    </source>
</evidence>
<reference evidence="2 3" key="1">
    <citation type="journal article" date="2016" name="Genome Biol. Evol.">
        <title>Gene Family Evolution Reflects Adaptation to Soil Environmental Stressors in the Genome of the Collembolan Orchesella cincta.</title>
        <authorList>
            <person name="Faddeeva-Vakhrusheva A."/>
            <person name="Derks M.F."/>
            <person name="Anvar S.Y."/>
            <person name="Agamennone V."/>
            <person name="Suring W."/>
            <person name="Smit S."/>
            <person name="van Straalen N.M."/>
            <person name="Roelofs D."/>
        </authorList>
    </citation>
    <scope>NUCLEOTIDE SEQUENCE [LARGE SCALE GENOMIC DNA]</scope>
    <source>
        <tissue evidence="2">Mixed pool</tissue>
    </source>
</reference>
<feature type="region of interest" description="Disordered" evidence="1">
    <location>
        <begin position="278"/>
        <end position="313"/>
    </location>
</feature>
<feature type="non-terminal residue" evidence="2">
    <location>
        <position position="1"/>
    </location>
</feature>
<feature type="compositionally biased region" description="Basic and acidic residues" evidence="1">
    <location>
        <begin position="278"/>
        <end position="287"/>
    </location>
</feature>
<name>A0A1D2MBE1_ORCCI</name>
<dbReference type="EMBL" id="LJIJ01002087">
    <property type="protein sequence ID" value="ODM90249.1"/>
    <property type="molecule type" value="Genomic_DNA"/>
</dbReference>
<keyword evidence="3" id="KW-1185">Reference proteome</keyword>
<feature type="region of interest" description="Disordered" evidence="1">
    <location>
        <begin position="236"/>
        <end position="258"/>
    </location>
</feature>
<feature type="compositionally biased region" description="Basic residues" evidence="1">
    <location>
        <begin position="288"/>
        <end position="297"/>
    </location>
</feature>
<gene>
    <name evidence="2" type="ORF">Ocin01_16433</name>
</gene>
<dbReference type="Proteomes" id="UP000094527">
    <property type="component" value="Unassembled WGS sequence"/>
</dbReference>
<accession>A0A1D2MBE1</accession>
<evidence type="ECO:0000313" key="2">
    <source>
        <dbReference type="EMBL" id="ODM90249.1"/>
    </source>
</evidence>
<proteinExistence type="predicted"/>
<dbReference type="AlphaFoldDB" id="A0A1D2MBE1"/>
<evidence type="ECO:0000256" key="1">
    <source>
        <dbReference type="SAM" id="MobiDB-lite"/>
    </source>
</evidence>
<sequence>YVCSIPRSKSFYTSSIHFSRLLQYKSKFCNPKCPTTVVAQYRSPVAFESVPRADSPENGCLPSSSAHPDPNQLVKIPSVENEIKFYETESNRFLAAVEIRNLTPFAMIYKLFHSNPALEFTEFIISSPFGSLQFDEAISILVAPARFFSREYLDEAVFELWIAPKATLDKKLEIRSNWPKHVKDHVIMKTVMKTVVLDSQQYIEELLMRGVENHHDFDSESIMSASPSLSVYAARAKKREQRKLKKEKPFPKPNEHDLNSSRKVRHFVKQLMEKEKEKERLRYEDKMKQKKPSKHPKLQSSSSFQNLPQGPERETLTIYQREIPERVQSKEVPLLYVDWSWDYLHSWTVVPCFSQSVSISASKLE</sequence>
<feature type="compositionally biased region" description="Basic and acidic residues" evidence="1">
    <location>
        <begin position="247"/>
        <end position="258"/>
    </location>
</feature>
<protein>
    <submittedName>
        <fullName evidence="2">Uncharacterized protein</fullName>
    </submittedName>
</protein>